<dbReference type="GO" id="GO:0000463">
    <property type="term" value="P:maturation of LSU-rRNA from tricistronic rRNA transcript (SSU-rRNA, 5.8S rRNA, LSU-rRNA)"/>
    <property type="evidence" value="ECO:0007669"/>
    <property type="project" value="TreeGrafter"/>
</dbReference>
<name>A0AA38Z1I4_VITRO</name>
<dbReference type="GO" id="GO:0005634">
    <property type="term" value="C:nucleus"/>
    <property type="evidence" value="ECO:0007669"/>
    <property type="project" value="TreeGrafter"/>
</dbReference>
<dbReference type="GO" id="GO:0048254">
    <property type="term" value="P:snoRNA localization"/>
    <property type="evidence" value="ECO:0007669"/>
    <property type="project" value="TreeGrafter"/>
</dbReference>
<feature type="domain" description="BCD1 alpha/beta" evidence="2">
    <location>
        <begin position="23"/>
        <end position="136"/>
    </location>
</feature>
<dbReference type="Proteomes" id="UP001168098">
    <property type="component" value="Unassembled WGS sequence"/>
</dbReference>
<comment type="caution">
    <text evidence="3">The sequence shown here is derived from an EMBL/GenBank/DDBJ whole genome shotgun (WGS) entry which is preliminary data.</text>
</comment>
<organism evidence="3 4">
    <name type="scientific">Vitis rotundifolia</name>
    <name type="common">Muscadine grape</name>
    <dbReference type="NCBI Taxonomy" id="103349"/>
    <lineage>
        <taxon>Eukaryota</taxon>
        <taxon>Viridiplantae</taxon>
        <taxon>Streptophyta</taxon>
        <taxon>Embryophyta</taxon>
        <taxon>Tracheophyta</taxon>
        <taxon>Spermatophyta</taxon>
        <taxon>Magnoliopsida</taxon>
        <taxon>eudicotyledons</taxon>
        <taxon>Gunneridae</taxon>
        <taxon>Pentapetalae</taxon>
        <taxon>rosids</taxon>
        <taxon>Vitales</taxon>
        <taxon>Vitaceae</taxon>
        <taxon>Viteae</taxon>
        <taxon>Vitis</taxon>
    </lineage>
</organism>
<dbReference type="EMBL" id="JARBHA010000015">
    <property type="protein sequence ID" value="KAJ9680661.1"/>
    <property type="molecule type" value="Genomic_DNA"/>
</dbReference>
<dbReference type="PANTHER" id="PTHR13483">
    <property type="entry name" value="BOX C_D SNORNA PROTEIN 1-RELATED"/>
    <property type="match status" value="1"/>
</dbReference>
<dbReference type="AlphaFoldDB" id="A0AA38Z1I4"/>
<dbReference type="InterPro" id="IPR051639">
    <property type="entry name" value="BCD1"/>
</dbReference>
<gene>
    <name evidence="3" type="ORF">PVL29_019856</name>
</gene>
<evidence type="ECO:0000313" key="4">
    <source>
        <dbReference type="Proteomes" id="UP001168098"/>
    </source>
</evidence>
<keyword evidence="1" id="KW-0597">Phosphoprotein</keyword>
<dbReference type="GO" id="GO:0070761">
    <property type="term" value="C:pre-snoRNP complex"/>
    <property type="evidence" value="ECO:0007669"/>
    <property type="project" value="TreeGrafter"/>
</dbReference>
<keyword evidence="4" id="KW-1185">Reference proteome</keyword>
<protein>
    <recommendedName>
        <fullName evidence="2">BCD1 alpha/beta domain-containing protein</fullName>
    </recommendedName>
</protein>
<dbReference type="InterPro" id="IPR057721">
    <property type="entry name" value="BCD1_alpha/beta"/>
</dbReference>
<dbReference type="Pfam" id="PF25790">
    <property type="entry name" value="BCD1"/>
    <property type="match status" value="1"/>
</dbReference>
<proteinExistence type="predicted"/>
<dbReference type="PANTHER" id="PTHR13483:SF3">
    <property type="entry name" value="BOX C_D SNORNA PROTEIN 1"/>
    <property type="match status" value="1"/>
</dbReference>
<sequence>MPSTFHPWKNEKTHLHQPKILNTHLFVRNKCITWTIEWQFHSTDMFYSTVGEINENSTFSSAIENHLKHGPWNHKLKLFCAELLDSLKIFIRKYLKGRRLPFHKYDIRAPIRQQLVNLVILEYPLIHVFLPSHSYDINVIKEAIKLRSSPHEKEPGENMDFDFDFDQGLFDVYIL</sequence>
<evidence type="ECO:0000259" key="2">
    <source>
        <dbReference type="Pfam" id="PF25790"/>
    </source>
</evidence>
<dbReference type="GO" id="GO:0000492">
    <property type="term" value="P:box C/D snoRNP assembly"/>
    <property type="evidence" value="ECO:0007669"/>
    <property type="project" value="TreeGrafter"/>
</dbReference>
<accession>A0AA38Z1I4</accession>
<evidence type="ECO:0000256" key="1">
    <source>
        <dbReference type="ARBA" id="ARBA00022553"/>
    </source>
</evidence>
<reference evidence="3 4" key="1">
    <citation type="journal article" date="2023" name="BMC Biotechnol.">
        <title>Vitis rotundifolia cv Carlos genome sequencing.</title>
        <authorList>
            <person name="Huff M."/>
            <person name="Hulse-Kemp A."/>
            <person name="Scheffler B."/>
            <person name="Youngblood R."/>
            <person name="Simpson S."/>
            <person name="Babiker E."/>
            <person name="Staton M."/>
        </authorList>
    </citation>
    <scope>NUCLEOTIDE SEQUENCE [LARGE SCALE GENOMIC DNA]</scope>
    <source>
        <tissue evidence="3">Leaf</tissue>
    </source>
</reference>
<evidence type="ECO:0000313" key="3">
    <source>
        <dbReference type="EMBL" id="KAJ9680661.1"/>
    </source>
</evidence>